<organism evidence="2 3">
    <name type="scientific">Microseira wollei NIES-4236</name>
    <dbReference type="NCBI Taxonomy" id="2530354"/>
    <lineage>
        <taxon>Bacteria</taxon>
        <taxon>Bacillati</taxon>
        <taxon>Cyanobacteriota</taxon>
        <taxon>Cyanophyceae</taxon>
        <taxon>Oscillatoriophycideae</taxon>
        <taxon>Aerosakkonematales</taxon>
        <taxon>Aerosakkonemataceae</taxon>
        <taxon>Microseira</taxon>
    </lineage>
</organism>
<evidence type="ECO:0000313" key="3">
    <source>
        <dbReference type="Proteomes" id="UP001050975"/>
    </source>
</evidence>
<comment type="caution">
    <text evidence="2">The sequence shown here is derived from an EMBL/GenBank/DDBJ whole genome shotgun (WGS) entry which is preliminary data.</text>
</comment>
<dbReference type="Proteomes" id="UP001050975">
    <property type="component" value="Unassembled WGS sequence"/>
</dbReference>
<keyword evidence="1" id="KW-1133">Transmembrane helix</keyword>
<dbReference type="AlphaFoldDB" id="A0AAV3XJR5"/>
<protein>
    <submittedName>
        <fullName evidence="2">Uncharacterized protein</fullName>
    </submittedName>
</protein>
<name>A0AAV3XJR5_9CYAN</name>
<accession>A0AAV3XJR5</accession>
<dbReference type="RefSeq" id="WP_226589185.1">
    <property type="nucleotide sequence ID" value="NZ_BLAY01000149.1"/>
</dbReference>
<feature type="transmembrane region" description="Helical" evidence="1">
    <location>
        <begin position="30"/>
        <end position="52"/>
    </location>
</feature>
<evidence type="ECO:0000313" key="2">
    <source>
        <dbReference type="EMBL" id="GET42125.1"/>
    </source>
</evidence>
<gene>
    <name evidence="2" type="ORF">MiSe_69390</name>
</gene>
<keyword evidence="1" id="KW-0812">Transmembrane</keyword>
<dbReference type="EMBL" id="BLAY01000149">
    <property type="protein sequence ID" value="GET42125.1"/>
    <property type="molecule type" value="Genomic_DNA"/>
</dbReference>
<sequence length="408" mass="46698">MTTERRFNLGFLGDSKRKTRKVWGSKYRKFNLLVLIAAFTPMAAVGLFNVALDPYGVFDSPKIAGINQSKPRKGNNDRLFKATDIIRIKPATLLFGSSRTRQGLDPNYAALKDKQPAYNLGLNGANPYEQLRYLEHAIANNKNLKTVIIGIDFFMFNAYNENQPGFTEDRLEKQSISLPDTMNVVFSIDALFSSLETLDSSKNTQNKEGDSVKGFMPYKNIDLGKKVTDWRFVNSYKVYFKNHAKYQLSEKYLADFKTFVETCKKHGITLKVYISPGHATDNEAIRATGHWSTQEKWKREIVKIVPVWDFYGYNSITSEPIKAGMKNYADSSHYRENIGNLILNRVLNYQSNTVPKDFGVLITPENLESHLAKINVNRENWVVKNQKEAKLVENIKRDYDRIIAAENK</sequence>
<proteinExistence type="predicted"/>
<keyword evidence="3" id="KW-1185">Reference proteome</keyword>
<keyword evidence="1" id="KW-0472">Membrane</keyword>
<evidence type="ECO:0000256" key="1">
    <source>
        <dbReference type="SAM" id="Phobius"/>
    </source>
</evidence>
<reference evidence="2" key="1">
    <citation type="submission" date="2019-10" db="EMBL/GenBank/DDBJ databases">
        <title>Draft genome sequece of Microseira wollei NIES-4236.</title>
        <authorList>
            <person name="Yamaguchi H."/>
            <person name="Suzuki S."/>
            <person name="Kawachi M."/>
        </authorList>
    </citation>
    <scope>NUCLEOTIDE SEQUENCE</scope>
    <source>
        <strain evidence="2">NIES-4236</strain>
    </source>
</reference>